<evidence type="ECO:0000259" key="1">
    <source>
        <dbReference type="Pfam" id="PF00134"/>
    </source>
</evidence>
<dbReference type="InterPro" id="IPR006671">
    <property type="entry name" value="Cyclin_N"/>
</dbReference>
<dbReference type="Gene3D" id="1.10.472.10">
    <property type="entry name" value="Cyclin-like"/>
    <property type="match status" value="2"/>
</dbReference>
<dbReference type="InterPro" id="IPR036915">
    <property type="entry name" value="Cyclin-like_sf"/>
</dbReference>
<evidence type="ECO:0000313" key="3">
    <source>
        <dbReference type="Proteomes" id="UP001530400"/>
    </source>
</evidence>
<organism evidence="2 3">
    <name type="scientific">Cyclotella atomus</name>
    <dbReference type="NCBI Taxonomy" id="382360"/>
    <lineage>
        <taxon>Eukaryota</taxon>
        <taxon>Sar</taxon>
        <taxon>Stramenopiles</taxon>
        <taxon>Ochrophyta</taxon>
        <taxon>Bacillariophyta</taxon>
        <taxon>Coscinodiscophyceae</taxon>
        <taxon>Thalassiosirophycidae</taxon>
        <taxon>Stephanodiscales</taxon>
        <taxon>Stephanodiscaceae</taxon>
        <taxon>Cyclotella</taxon>
    </lineage>
</organism>
<dbReference type="SUPFAM" id="SSF47954">
    <property type="entry name" value="Cyclin-like"/>
    <property type="match status" value="1"/>
</dbReference>
<dbReference type="Proteomes" id="UP001530400">
    <property type="component" value="Unassembled WGS sequence"/>
</dbReference>
<name>A0ABD3PSB3_9STRA</name>
<protein>
    <recommendedName>
        <fullName evidence="1">Cyclin N-terminal domain-containing protein</fullName>
    </recommendedName>
</protein>
<dbReference type="InterPro" id="IPR039361">
    <property type="entry name" value="Cyclin"/>
</dbReference>
<keyword evidence="3" id="KW-1185">Reference proteome</keyword>
<dbReference type="Pfam" id="PF00134">
    <property type="entry name" value="Cyclin_N"/>
    <property type="match status" value="1"/>
</dbReference>
<comment type="caution">
    <text evidence="2">The sequence shown here is derived from an EMBL/GenBank/DDBJ whole genome shotgun (WGS) entry which is preliminary data.</text>
</comment>
<reference evidence="2 3" key="1">
    <citation type="submission" date="2024-10" db="EMBL/GenBank/DDBJ databases">
        <title>Updated reference genomes for cyclostephanoid diatoms.</title>
        <authorList>
            <person name="Roberts W.R."/>
            <person name="Alverson A.J."/>
        </authorList>
    </citation>
    <scope>NUCLEOTIDE SEQUENCE [LARGE SCALE GENOMIC DNA]</scope>
    <source>
        <strain evidence="2 3">AJA010-31</strain>
    </source>
</reference>
<dbReference type="PANTHER" id="PTHR10177">
    <property type="entry name" value="CYCLINS"/>
    <property type="match status" value="1"/>
</dbReference>
<dbReference type="AlphaFoldDB" id="A0ABD3PSB3"/>
<evidence type="ECO:0000313" key="2">
    <source>
        <dbReference type="EMBL" id="KAL3790246.1"/>
    </source>
</evidence>
<proteinExistence type="predicted"/>
<feature type="domain" description="Cyclin N-terminal" evidence="1">
    <location>
        <begin position="24"/>
        <end position="156"/>
    </location>
</feature>
<gene>
    <name evidence="2" type="ORF">ACHAWO_001321</name>
</gene>
<accession>A0ABD3PSB3</accession>
<dbReference type="EMBL" id="JALLPJ020000506">
    <property type="protein sequence ID" value="KAL3790246.1"/>
    <property type="molecule type" value="Genomic_DNA"/>
</dbReference>
<dbReference type="FunFam" id="1.10.472.10:FF:000093">
    <property type="entry name" value="Predicted protein"/>
    <property type="match status" value="1"/>
</dbReference>
<sequence length="250" mass="28619">MNEGQQHFSNSNNLYRMADAVAAMQVMNIQESTRYRSSHYLGQTTVSAEDRRALCKWGYEMVDACKLDRYINIIAMGYFDRFMSNRGLSVIEVCLESQREFQLAYVACFVIALKGQGHMKVDLTFVAETMCESMYNQDEIIAMELTILRTLDWYLNGPTCIDYLDHFTKLVPEHADDQSVSNFFEAAVNLCEEYLLEYVFALEMPSKLAIASFASVILSTDRDTLERLNASTWMSRVRSAIIEAELSQSL</sequence>